<dbReference type="PROSITE" id="PS50011">
    <property type="entry name" value="PROTEIN_KINASE_DOM"/>
    <property type="match status" value="1"/>
</dbReference>
<dbReference type="OrthoDB" id="10261027at2759"/>
<evidence type="ECO:0000313" key="8">
    <source>
        <dbReference type="EMBL" id="VDN13306.1"/>
    </source>
</evidence>
<proteinExistence type="inferred from homology"/>
<evidence type="ECO:0000256" key="3">
    <source>
        <dbReference type="ARBA" id="ARBA00022679"/>
    </source>
</evidence>
<protein>
    <recommendedName>
        <fullName evidence="7">Protein kinase domain-containing protein</fullName>
    </recommendedName>
</protein>
<evidence type="ECO:0000256" key="6">
    <source>
        <dbReference type="ARBA" id="ARBA00022840"/>
    </source>
</evidence>
<dbReference type="GO" id="GO:0019899">
    <property type="term" value="F:enzyme binding"/>
    <property type="evidence" value="ECO:0007669"/>
    <property type="project" value="UniProtKB-ARBA"/>
</dbReference>
<evidence type="ECO:0000256" key="4">
    <source>
        <dbReference type="ARBA" id="ARBA00022741"/>
    </source>
</evidence>
<keyword evidence="6" id="KW-0067">ATP-binding</keyword>
<sequence length="179" mass="20636">MEETAIDNGNFGKIYKGDFRGNLVAIKVLNQNNRLSNYRELICLMECRSPNIVGLIGAGPCPTGKNLKFIVIEFARNSSLEHLRTARFEKRVGKPWQVEYTMSHTFLWFLHAANGLEYLHEHCNPPMIHRDIKPANMLLFDDCRSLKLCDFGTTREEDEDVTSHQGSVRYMAPEVFERK</sequence>
<dbReference type="Gene3D" id="1.10.510.10">
    <property type="entry name" value="Transferase(Phosphotransferase) domain 1"/>
    <property type="match status" value="1"/>
</dbReference>
<dbReference type="Pfam" id="PF00069">
    <property type="entry name" value="Pkinase"/>
    <property type="match status" value="1"/>
</dbReference>
<evidence type="ECO:0000256" key="1">
    <source>
        <dbReference type="ARBA" id="ARBA00006529"/>
    </source>
</evidence>
<dbReference type="GO" id="GO:0005524">
    <property type="term" value="F:ATP binding"/>
    <property type="evidence" value="ECO:0007669"/>
    <property type="project" value="UniProtKB-KW"/>
</dbReference>
<keyword evidence="2" id="KW-0723">Serine/threonine-protein kinase</keyword>
<dbReference type="InterPro" id="IPR000719">
    <property type="entry name" value="Prot_kinase_dom"/>
</dbReference>
<dbReference type="PANTHER" id="PTHR46716:SF1">
    <property type="entry name" value="MITOGEN-ACTIVATED PROTEIN KINASE KINASE KINASE 7"/>
    <property type="match status" value="1"/>
</dbReference>
<dbReference type="AlphaFoldDB" id="A0A3P7P5F5"/>
<dbReference type="GO" id="GO:0006955">
    <property type="term" value="P:immune response"/>
    <property type="evidence" value="ECO:0007669"/>
    <property type="project" value="TreeGrafter"/>
</dbReference>
<evidence type="ECO:0000256" key="2">
    <source>
        <dbReference type="ARBA" id="ARBA00022527"/>
    </source>
</evidence>
<dbReference type="Proteomes" id="UP000281553">
    <property type="component" value="Unassembled WGS sequence"/>
</dbReference>
<comment type="similarity">
    <text evidence="1">Belongs to the protein kinase superfamily. STE Ser/Thr protein kinase family. MAP kinase kinase kinase subfamily.</text>
</comment>
<accession>A0A3P7P5F5</accession>
<keyword evidence="3" id="KW-0808">Transferase</keyword>
<dbReference type="GO" id="GO:0007254">
    <property type="term" value="P:JNK cascade"/>
    <property type="evidence" value="ECO:0007669"/>
    <property type="project" value="TreeGrafter"/>
</dbReference>
<keyword evidence="4" id="KW-0547">Nucleotide-binding</keyword>
<dbReference type="InterPro" id="IPR011009">
    <property type="entry name" value="Kinase-like_dom_sf"/>
</dbReference>
<gene>
    <name evidence="8" type="ORF">DILT_LOCUS9137</name>
</gene>
<dbReference type="EMBL" id="UYRU01056084">
    <property type="protein sequence ID" value="VDN13306.1"/>
    <property type="molecule type" value="Genomic_DNA"/>
</dbReference>
<name>A0A3P7P5F5_DIBLA</name>
<dbReference type="SMART" id="SM00220">
    <property type="entry name" value="S_TKc"/>
    <property type="match status" value="1"/>
</dbReference>
<feature type="domain" description="Protein kinase" evidence="7">
    <location>
        <begin position="1"/>
        <end position="179"/>
    </location>
</feature>
<dbReference type="PANTHER" id="PTHR46716">
    <property type="entry name" value="MITOGEN-ACTIVATED PROTEIN KINASE KINASE KINASE 7"/>
    <property type="match status" value="1"/>
</dbReference>
<dbReference type="SUPFAM" id="SSF56112">
    <property type="entry name" value="Protein kinase-like (PK-like)"/>
    <property type="match status" value="1"/>
</dbReference>
<organism evidence="8 9">
    <name type="scientific">Dibothriocephalus latus</name>
    <name type="common">Fish tapeworm</name>
    <name type="synonym">Diphyllobothrium latum</name>
    <dbReference type="NCBI Taxonomy" id="60516"/>
    <lineage>
        <taxon>Eukaryota</taxon>
        <taxon>Metazoa</taxon>
        <taxon>Spiralia</taxon>
        <taxon>Lophotrochozoa</taxon>
        <taxon>Platyhelminthes</taxon>
        <taxon>Cestoda</taxon>
        <taxon>Eucestoda</taxon>
        <taxon>Diphyllobothriidea</taxon>
        <taxon>Diphyllobothriidae</taxon>
        <taxon>Dibothriocephalus</taxon>
    </lineage>
</organism>
<dbReference type="Gene3D" id="3.30.200.20">
    <property type="entry name" value="Phosphorylase Kinase, domain 1"/>
    <property type="match status" value="1"/>
</dbReference>
<dbReference type="InterPro" id="IPR008271">
    <property type="entry name" value="Ser/Thr_kinase_AS"/>
</dbReference>
<dbReference type="GO" id="GO:0043123">
    <property type="term" value="P:positive regulation of canonical NF-kappaB signal transduction"/>
    <property type="evidence" value="ECO:0007669"/>
    <property type="project" value="TreeGrafter"/>
</dbReference>
<keyword evidence="9" id="KW-1185">Reference proteome</keyword>
<evidence type="ECO:0000259" key="7">
    <source>
        <dbReference type="PROSITE" id="PS50011"/>
    </source>
</evidence>
<keyword evidence="5" id="KW-0418">Kinase</keyword>
<dbReference type="PROSITE" id="PS00108">
    <property type="entry name" value="PROTEIN_KINASE_ST"/>
    <property type="match status" value="1"/>
</dbReference>
<evidence type="ECO:0000313" key="9">
    <source>
        <dbReference type="Proteomes" id="UP000281553"/>
    </source>
</evidence>
<dbReference type="GO" id="GO:0004709">
    <property type="term" value="F:MAP kinase kinase kinase activity"/>
    <property type="evidence" value="ECO:0007669"/>
    <property type="project" value="TreeGrafter"/>
</dbReference>
<evidence type="ECO:0000256" key="5">
    <source>
        <dbReference type="ARBA" id="ARBA00022777"/>
    </source>
</evidence>
<reference evidence="8 9" key="1">
    <citation type="submission" date="2018-11" db="EMBL/GenBank/DDBJ databases">
        <authorList>
            <consortium name="Pathogen Informatics"/>
        </authorList>
    </citation>
    <scope>NUCLEOTIDE SEQUENCE [LARGE SCALE GENOMIC DNA]</scope>
</reference>